<evidence type="ECO:0000313" key="3">
    <source>
        <dbReference type="Proteomes" id="UP001175227"/>
    </source>
</evidence>
<evidence type="ECO:0000313" key="2">
    <source>
        <dbReference type="EMBL" id="KAK0486396.1"/>
    </source>
</evidence>
<sequence length="331" mass="36990">MATQANIPPELTDHEKAFMAQYLDALDANLNYQILYALLHGIYTGILAVILWNIFINKCWPKQRALVVIIILLHVLITVNFATNWAFTCAAFVENGQSFWTVYSKLGGINQVAYLETGIAASMSTMLSDSYIIWCCWEVWGRRWLVVLLPILSLTSATVSKIIEIHHEYLGISSSIFVTCTVLIIFRILTVTGVRQGEDGRLRVYRRFIEVLVESSALYSIALIFFLAFFLCNNFGWYYADAVTSVAKGIAPTLLVGRAAAGHTRPTEDHDEITTVSTLRFQTSLQSSRTSQIVTSSLQESNAQRAGGLERDIEAQTEQPDDLIVSTANMQ</sequence>
<dbReference type="EMBL" id="JAUEPR010000004">
    <property type="protein sequence ID" value="KAK0486396.1"/>
    <property type="molecule type" value="Genomic_DNA"/>
</dbReference>
<name>A0AA39PMH9_9AGAR</name>
<protein>
    <submittedName>
        <fullName evidence="2">Uncharacterized protein</fullName>
    </submittedName>
</protein>
<comment type="caution">
    <text evidence="2">The sequence shown here is derived from an EMBL/GenBank/DDBJ whole genome shotgun (WGS) entry which is preliminary data.</text>
</comment>
<dbReference type="Proteomes" id="UP001175227">
    <property type="component" value="Unassembled WGS sequence"/>
</dbReference>
<feature type="transmembrane region" description="Helical" evidence="1">
    <location>
        <begin position="34"/>
        <end position="55"/>
    </location>
</feature>
<feature type="transmembrane region" description="Helical" evidence="1">
    <location>
        <begin position="144"/>
        <end position="163"/>
    </location>
</feature>
<proteinExistence type="predicted"/>
<reference evidence="2" key="1">
    <citation type="submission" date="2023-06" db="EMBL/GenBank/DDBJ databases">
        <authorList>
            <consortium name="Lawrence Berkeley National Laboratory"/>
            <person name="Ahrendt S."/>
            <person name="Sahu N."/>
            <person name="Indic B."/>
            <person name="Wong-Bajracharya J."/>
            <person name="Merenyi Z."/>
            <person name="Ke H.-M."/>
            <person name="Monk M."/>
            <person name="Kocsube S."/>
            <person name="Drula E."/>
            <person name="Lipzen A."/>
            <person name="Balint B."/>
            <person name="Henrissat B."/>
            <person name="Andreopoulos B."/>
            <person name="Martin F.M."/>
            <person name="Harder C.B."/>
            <person name="Rigling D."/>
            <person name="Ford K.L."/>
            <person name="Foster G.D."/>
            <person name="Pangilinan J."/>
            <person name="Papanicolaou A."/>
            <person name="Barry K."/>
            <person name="LaButti K."/>
            <person name="Viragh M."/>
            <person name="Koriabine M."/>
            <person name="Yan M."/>
            <person name="Riley R."/>
            <person name="Champramary S."/>
            <person name="Plett K.L."/>
            <person name="Tsai I.J."/>
            <person name="Slot J."/>
            <person name="Sipos G."/>
            <person name="Plett J."/>
            <person name="Nagy L.G."/>
            <person name="Grigoriev I.V."/>
        </authorList>
    </citation>
    <scope>NUCLEOTIDE SEQUENCE</scope>
    <source>
        <strain evidence="2">ICMP 16352</strain>
    </source>
</reference>
<feature type="transmembrane region" description="Helical" evidence="1">
    <location>
        <begin position="169"/>
        <end position="190"/>
    </location>
</feature>
<keyword evidence="3" id="KW-1185">Reference proteome</keyword>
<gene>
    <name evidence="2" type="ORF">IW261DRAFT_1664543</name>
</gene>
<keyword evidence="1" id="KW-1133">Transmembrane helix</keyword>
<feature type="transmembrane region" description="Helical" evidence="1">
    <location>
        <begin position="67"/>
        <end position="93"/>
    </location>
</feature>
<accession>A0AA39PMH9</accession>
<keyword evidence="1" id="KW-0472">Membrane</keyword>
<dbReference type="AlphaFoldDB" id="A0AA39PMH9"/>
<evidence type="ECO:0000256" key="1">
    <source>
        <dbReference type="SAM" id="Phobius"/>
    </source>
</evidence>
<organism evidence="2 3">
    <name type="scientific">Armillaria novae-zelandiae</name>
    <dbReference type="NCBI Taxonomy" id="153914"/>
    <lineage>
        <taxon>Eukaryota</taxon>
        <taxon>Fungi</taxon>
        <taxon>Dikarya</taxon>
        <taxon>Basidiomycota</taxon>
        <taxon>Agaricomycotina</taxon>
        <taxon>Agaricomycetes</taxon>
        <taxon>Agaricomycetidae</taxon>
        <taxon>Agaricales</taxon>
        <taxon>Marasmiineae</taxon>
        <taxon>Physalacriaceae</taxon>
        <taxon>Armillaria</taxon>
    </lineage>
</organism>
<keyword evidence="1" id="KW-0812">Transmembrane</keyword>
<feature type="transmembrane region" description="Helical" evidence="1">
    <location>
        <begin position="211"/>
        <end position="231"/>
    </location>
</feature>